<accession>A0ABN7UUC2</accession>
<feature type="non-terminal residue" evidence="1">
    <location>
        <position position="1"/>
    </location>
</feature>
<dbReference type="PANTHER" id="PTHR37984:SF5">
    <property type="entry name" value="PROTEIN NYNRIN-LIKE"/>
    <property type="match status" value="1"/>
</dbReference>
<dbReference type="PANTHER" id="PTHR37984">
    <property type="entry name" value="PROTEIN CBG26694"/>
    <property type="match status" value="1"/>
</dbReference>
<dbReference type="EMBL" id="CAJVQB010006127">
    <property type="protein sequence ID" value="CAG8677742.1"/>
    <property type="molecule type" value="Genomic_DNA"/>
</dbReference>
<evidence type="ECO:0000313" key="2">
    <source>
        <dbReference type="Proteomes" id="UP000789901"/>
    </source>
</evidence>
<dbReference type="InterPro" id="IPR036397">
    <property type="entry name" value="RNaseH_sf"/>
</dbReference>
<sequence length="359" mass="41759">YLTKWPEARAIPNCIAETATSFLYYDIICSHGYPHELITDYGSHFDNAKCMSQYGDEWDKYAFSALFAYQTTRHSIIQKEPFYLTYGREVTLPAKLFIPSYSSEPIRADQIKQKHKYNSHYQLHSFKIGDKVLLYKAKLDTYRSGKLYKKWKGPYYIHEVYGNGLYQLRTFDDKVLLKSVHGKLLKKYHEQVNMPNSSSIKKRLESIQPNLQQLIRKLKDEEELIMSKSSLYLNDLKQKEEIKILITSPVIGNNWEENSPICELLAEKGWCDTTSKLSVYFSDNKGKLVGHIAKRVYLLFNARGQSNIQSVQAINISVLERIAEKDFESLLVEAKRLKDKERREKSGPVLLGFRSQILI</sequence>
<dbReference type="InterPro" id="IPR012337">
    <property type="entry name" value="RNaseH-like_sf"/>
</dbReference>
<reference evidence="1 2" key="1">
    <citation type="submission" date="2021-06" db="EMBL/GenBank/DDBJ databases">
        <authorList>
            <person name="Kallberg Y."/>
            <person name="Tangrot J."/>
            <person name="Rosling A."/>
        </authorList>
    </citation>
    <scope>NUCLEOTIDE SEQUENCE [LARGE SCALE GENOMIC DNA]</scope>
    <source>
        <strain evidence="1 2">120-4 pot B 10/14</strain>
    </source>
</reference>
<organism evidence="1 2">
    <name type="scientific">Gigaspora margarita</name>
    <dbReference type="NCBI Taxonomy" id="4874"/>
    <lineage>
        <taxon>Eukaryota</taxon>
        <taxon>Fungi</taxon>
        <taxon>Fungi incertae sedis</taxon>
        <taxon>Mucoromycota</taxon>
        <taxon>Glomeromycotina</taxon>
        <taxon>Glomeromycetes</taxon>
        <taxon>Diversisporales</taxon>
        <taxon>Gigasporaceae</taxon>
        <taxon>Gigaspora</taxon>
    </lineage>
</organism>
<comment type="caution">
    <text evidence="1">The sequence shown here is derived from an EMBL/GenBank/DDBJ whole genome shotgun (WGS) entry which is preliminary data.</text>
</comment>
<dbReference type="Gene3D" id="3.30.420.10">
    <property type="entry name" value="Ribonuclease H-like superfamily/Ribonuclease H"/>
    <property type="match status" value="1"/>
</dbReference>
<dbReference type="SUPFAM" id="SSF53098">
    <property type="entry name" value="Ribonuclease H-like"/>
    <property type="match status" value="1"/>
</dbReference>
<evidence type="ECO:0000313" key="1">
    <source>
        <dbReference type="EMBL" id="CAG8677742.1"/>
    </source>
</evidence>
<name>A0ABN7UUC2_GIGMA</name>
<keyword evidence="2" id="KW-1185">Reference proteome</keyword>
<proteinExistence type="predicted"/>
<protein>
    <submittedName>
        <fullName evidence="1">21853_t:CDS:1</fullName>
    </submittedName>
</protein>
<gene>
    <name evidence="1" type="ORF">GMARGA_LOCUS10784</name>
</gene>
<dbReference type="Proteomes" id="UP000789901">
    <property type="component" value="Unassembled WGS sequence"/>
</dbReference>
<dbReference type="InterPro" id="IPR050951">
    <property type="entry name" value="Retrovirus_Pol_polyprotein"/>
</dbReference>